<reference evidence="2" key="1">
    <citation type="submission" date="2013-11" db="EMBL/GenBank/DDBJ databases">
        <title>Microbial diversity, functional groups and degradation webs in Northern and Southern Mediterranean and Red Sea marine crude oil polluted sites.</title>
        <authorList>
            <person name="Daffonchio D."/>
            <person name="Mapelli F."/>
            <person name="Ferrer M."/>
            <person name="Richter M."/>
            <person name="Cherif A."/>
            <person name="Malkawi H.I."/>
            <person name="Yakimov M.M."/>
            <person name="Abdel-Fattah Y.R."/>
            <person name="Blaghen M."/>
            <person name="Golyshin P.N."/>
            <person name="Kalogerakis N."/>
            <person name="Boon N."/>
            <person name="Magagnini M."/>
            <person name="Fava F."/>
        </authorList>
    </citation>
    <scope>NUCLEOTIDE SEQUENCE</scope>
</reference>
<dbReference type="EMBL" id="AYSL01000007">
    <property type="protein sequence ID" value="KTF08399.1"/>
    <property type="molecule type" value="Genomic_DNA"/>
</dbReference>
<comment type="caution">
    <text evidence="2">The sequence shown here is derived from an EMBL/GenBank/DDBJ whole genome shotgun (WGS) entry which is preliminary data.</text>
</comment>
<dbReference type="InterPro" id="IPR057253">
    <property type="entry name" value="CoiA-like_N"/>
</dbReference>
<name>A0A1B6NY99_9ZZZZ</name>
<sequence length="301" mass="34571">MVTMSMSIAVNEKKQIVNVKQVERGLACMCFCFECAEPVVARKGEKNEHHFAHLNNKESCTIHPESILHKFAKQVIMEERYLTLPSLPDDENSEDKTWEFDQLIEEQAVGCIRPDIVATVDREMMFIEVAVTSFIDTDKADFIKQLGIKTVEIDLREIITQGIELPSEEAKDHILDCVSNKQWIFPAPKSITIPVAPTPLPEPIYNCQSSTDENSNGSFDKGYTIYRFTIKHSWVDVRVFNSGMVSIKCVTYNHDVIEILKQWRNEGGGQYNQKYKSWNYFKPFSDTVLKRLQEMDMTPTA</sequence>
<feature type="domain" description="Competence protein CoiA-like N-terminal" evidence="1">
    <location>
        <begin position="29"/>
        <end position="62"/>
    </location>
</feature>
<organism evidence="2">
    <name type="scientific">marine sediment metagenome</name>
    <dbReference type="NCBI Taxonomy" id="412755"/>
    <lineage>
        <taxon>unclassified sequences</taxon>
        <taxon>metagenomes</taxon>
        <taxon>ecological metagenomes</taxon>
    </lineage>
</organism>
<gene>
    <name evidence="2" type="ORF">MGSAQ_000112</name>
</gene>
<accession>A0A1B6NY99</accession>
<dbReference type="AlphaFoldDB" id="A0A1B6NY99"/>
<evidence type="ECO:0000259" key="1">
    <source>
        <dbReference type="Pfam" id="PF25164"/>
    </source>
</evidence>
<protein>
    <submittedName>
        <fullName evidence="2">Competence-induced protein CoiA-like protein</fullName>
    </submittedName>
</protein>
<dbReference type="Pfam" id="PF25164">
    <property type="entry name" value="CoiA_N"/>
    <property type="match status" value="1"/>
</dbReference>
<proteinExistence type="predicted"/>
<evidence type="ECO:0000313" key="2">
    <source>
        <dbReference type="EMBL" id="KTF08399.1"/>
    </source>
</evidence>